<accession>A0ACC2S4D6</accession>
<dbReference type="Proteomes" id="UP001165960">
    <property type="component" value="Unassembled WGS sequence"/>
</dbReference>
<keyword evidence="2" id="KW-1185">Reference proteome</keyword>
<dbReference type="EMBL" id="QTSX02005820">
    <property type="protein sequence ID" value="KAJ9057163.1"/>
    <property type="molecule type" value="Genomic_DNA"/>
</dbReference>
<evidence type="ECO:0000313" key="1">
    <source>
        <dbReference type="EMBL" id="KAJ9057163.1"/>
    </source>
</evidence>
<reference evidence="1" key="1">
    <citation type="submission" date="2022-04" db="EMBL/GenBank/DDBJ databases">
        <title>Genome of the entomopathogenic fungus Entomophthora muscae.</title>
        <authorList>
            <person name="Elya C."/>
            <person name="Lovett B.R."/>
            <person name="Lee E."/>
            <person name="Macias A.M."/>
            <person name="Hajek A.E."/>
            <person name="De Bivort B.L."/>
            <person name="Kasson M.T."/>
            <person name="De Fine Licht H.H."/>
            <person name="Stajich J.E."/>
        </authorList>
    </citation>
    <scope>NUCLEOTIDE SEQUENCE</scope>
    <source>
        <strain evidence="1">Berkeley</strain>
    </source>
</reference>
<sequence>MKRWTEQEFEAPEDKILARERKINKNLFHWTKGRGNSAHVDTKNDNNGHVNTFNVNTIDTTNQTDQPGVLSEGDLATVQEESDEVPAPMQDPSPMHDTVQSNEDLLKNIQLDHRTVWKRYASSAGT</sequence>
<protein>
    <submittedName>
        <fullName evidence="1">Uncharacterized protein</fullName>
    </submittedName>
</protein>
<name>A0ACC2S4D6_9FUNG</name>
<proteinExistence type="predicted"/>
<evidence type="ECO:0000313" key="2">
    <source>
        <dbReference type="Proteomes" id="UP001165960"/>
    </source>
</evidence>
<comment type="caution">
    <text evidence="1">The sequence shown here is derived from an EMBL/GenBank/DDBJ whole genome shotgun (WGS) entry which is preliminary data.</text>
</comment>
<organism evidence="1 2">
    <name type="scientific">Entomophthora muscae</name>
    <dbReference type="NCBI Taxonomy" id="34485"/>
    <lineage>
        <taxon>Eukaryota</taxon>
        <taxon>Fungi</taxon>
        <taxon>Fungi incertae sedis</taxon>
        <taxon>Zoopagomycota</taxon>
        <taxon>Entomophthoromycotina</taxon>
        <taxon>Entomophthoromycetes</taxon>
        <taxon>Entomophthorales</taxon>
        <taxon>Entomophthoraceae</taxon>
        <taxon>Entomophthora</taxon>
    </lineage>
</organism>
<gene>
    <name evidence="1" type="ORF">DSO57_1025211</name>
</gene>